<dbReference type="InterPro" id="IPR023828">
    <property type="entry name" value="Peptidase_S8_Ser-AS"/>
</dbReference>
<dbReference type="PROSITE" id="PS00137">
    <property type="entry name" value="SUBTILASE_HIS"/>
    <property type="match status" value="1"/>
</dbReference>
<keyword evidence="4 5" id="KW-0720">Serine protease</keyword>
<organism evidence="7 8">
    <name type="scientific">Anaerocolumna cellulosilytica</name>
    <dbReference type="NCBI Taxonomy" id="433286"/>
    <lineage>
        <taxon>Bacteria</taxon>
        <taxon>Bacillati</taxon>
        <taxon>Bacillota</taxon>
        <taxon>Clostridia</taxon>
        <taxon>Lachnospirales</taxon>
        <taxon>Lachnospiraceae</taxon>
        <taxon>Anaerocolumna</taxon>
    </lineage>
</organism>
<evidence type="ECO:0000256" key="2">
    <source>
        <dbReference type="ARBA" id="ARBA00022670"/>
    </source>
</evidence>
<dbReference type="PRINTS" id="PR00723">
    <property type="entry name" value="SUBTILISIN"/>
</dbReference>
<dbReference type="KEGG" id="acel:acsn021_23510"/>
<dbReference type="SUPFAM" id="SSF52743">
    <property type="entry name" value="Subtilisin-like"/>
    <property type="match status" value="1"/>
</dbReference>
<accession>A0A6S6R5R6</accession>
<evidence type="ECO:0000259" key="6">
    <source>
        <dbReference type="Pfam" id="PF00082"/>
    </source>
</evidence>
<dbReference type="PANTHER" id="PTHR43399:SF4">
    <property type="entry name" value="CELL WALL-ASSOCIATED PROTEASE"/>
    <property type="match status" value="1"/>
</dbReference>
<comment type="similarity">
    <text evidence="1 5">Belongs to the peptidase S8 family.</text>
</comment>
<dbReference type="InterPro" id="IPR036852">
    <property type="entry name" value="Peptidase_S8/S53_dom_sf"/>
</dbReference>
<dbReference type="CDD" id="cd07477">
    <property type="entry name" value="Peptidases_S8_Subtilisin_subset"/>
    <property type="match status" value="1"/>
</dbReference>
<keyword evidence="3 5" id="KW-0378">Hydrolase</keyword>
<reference evidence="7 8" key="1">
    <citation type="journal article" date="2016" name="Int. J. Syst. Evol. Microbiol.">
        <title>Descriptions of Anaerotaenia torta gen. nov., sp. nov. and Anaerocolumna cellulosilytica gen. nov., sp. nov. isolated from a methanogenic reactor of cattle waste.</title>
        <authorList>
            <person name="Uek A."/>
            <person name="Ohtaki Y."/>
            <person name="Kaku N."/>
            <person name="Ueki K."/>
        </authorList>
    </citation>
    <scope>NUCLEOTIDE SEQUENCE [LARGE SCALE GENOMIC DNA]</scope>
    <source>
        <strain evidence="7 8">SN021</strain>
    </source>
</reference>
<dbReference type="InterPro" id="IPR022398">
    <property type="entry name" value="Peptidase_S8_His-AS"/>
</dbReference>
<dbReference type="Pfam" id="PF00082">
    <property type="entry name" value="Peptidase_S8"/>
    <property type="match status" value="1"/>
</dbReference>
<dbReference type="AlphaFoldDB" id="A0A6S6R5R6"/>
<keyword evidence="8" id="KW-1185">Reference proteome</keyword>
<keyword evidence="2 5" id="KW-0645">Protease</keyword>
<evidence type="ECO:0000313" key="8">
    <source>
        <dbReference type="Proteomes" id="UP000515561"/>
    </source>
</evidence>
<dbReference type="RefSeq" id="WP_184089162.1">
    <property type="nucleotide sequence ID" value="NZ_AP023367.1"/>
</dbReference>
<dbReference type="PANTHER" id="PTHR43399">
    <property type="entry name" value="SUBTILISIN-RELATED"/>
    <property type="match status" value="1"/>
</dbReference>
<dbReference type="Gene3D" id="3.40.50.200">
    <property type="entry name" value="Peptidase S8/S53 domain"/>
    <property type="match status" value="1"/>
</dbReference>
<dbReference type="GO" id="GO:0004252">
    <property type="term" value="F:serine-type endopeptidase activity"/>
    <property type="evidence" value="ECO:0007669"/>
    <property type="project" value="UniProtKB-UniRule"/>
</dbReference>
<dbReference type="PROSITE" id="PS51892">
    <property type="entry name" value="SUBTILASE"/>
    <property type="match status" value="1"/>
</dbReference>
<evidence type="ECO:0000256" key="3">
    <source>
        <dbReference type="ARBA" id="ARBA00022801"/>
    </source>
</evidence>
<dbReference type="InterPro" id="IPR015500">
    <property type="entry name" value="Peptidase_S8_subtilisin-rel"/>
</dbReference>
<evidence type="ECO:0000313" key="7">
    <source>
        <dbReference type="EMBL" id="BCJ94782.1"/>
    </source>
</evidence>
<proteinExistence type="inferred from homology"/>
<dbReference type="InterPro" id="IPR000209">
    <property type="entry name" value="Peptidase_S8/S53_dom"/>
</dbReference>
<sequence>MKRVGKTDVKLSKVKVGLIPYTIQKIYQEANEIPEGVQLINAPSLWEEGKKGEGVVVAVLDTGAQTTHPELKNRIIGGRNFTSDYSGNVDNYNDNNGHGTHVAGTIAAAEDNAGVLGVAPLVKLLVLKVLKKDGGGTYQGIIDAINYAITWRGANGEKVRVISMSLGGKADVPELHAAVIRAVNNNILVVCAAGNEGDGKHTTDEYSYPGAYVEAISVGAVDLNKKLAPYSNSNENVDLLAPGSNILSTYLNGKYARLSGTSMATPHVSGALALIINKEEKAFGRTLSEAELYAQLIRRTVSLGFNKKNEGNGLLDLSKE</sequence>
<evidence type="ECO:0000256" key="5">
    <source>
        <dbReference type="PROSITE-ProRule" id="PRU01240"/>
    </source>
</evidence>
<feature type="domain" description="Peptidase S8/S53" evidence="6">
    <location>
        <begin position="52"/>
        <end position="302"/>
    </location>
</feature>
<feature type="active site" description="Charge relay system" evidence="5">
    <location>
        <position position="262"/>
    </location>
</feature>
<dbReference type="GO" id="GO:0006508">
    <property type="term" value="P:proteolysis"/>
    <property type="evidence" value="ECO:0007669"/>
    <property type="project" value="UniProtKB-KW"/>
</dbReference>
<dbReference type="EMBL" id="AP023367">
    <property type="protein sequence ID" value="BCJ94782.1"/>
    <property type="molecule type" value="Genomic_DNA"/>
</dbReference>
<evidence type="ECO:0000256" key="4">
    <source>
        <dbReference type="ARBA" id="ARBA00022825"/>
    </source>
</evidence>
<dbReference type="InterPro" id="IPR051048">
    <property type="entry name" value="Peptidase_S8/S53_subtilisin"/>
</dbReference>
<protein>
    <submittedName>
        <fullName evidence="7">Serine protease</fullName>
    </submittedName>
</protein>
<feature type="active site" description="Charge relay system" evidence="5">
    <location>
        <position position="98"/>
    </location>
</feature>
<gene>
    <name evidence="7" type="ORF">acsn021_23510</name>
</gene>
<dbReference type="InterPro" id="IPR034202">
    <property type="entry name" value="Subtilisin_Carlsberg-like"/>
</dbReference>
<dbReference type="PROSITE" id="PS00138">
    <property type="entry name" value="SUBTILASE_SER"/>
    <property type="match status" value="1"/>
</dbReference>
<evidence type="ECO:0000256" key="1">
    <source>
        <dbReference type="ARBA" id="ARBA00011073"/>
    </source>
</evidence>
<dbReference type="Proteomes" id="UP000515561">
    <property type="component" value="Chromosome"/>
</dbReference>
<feature type="active site" description="Charge relay system" evidence="5">
    <location>
        <position position="61"/>
    </location>
</feature>
<name>A0A6S6R5R6_9FIRM</name>